<name>A0A419S6U8_9SPHI</name>
<dbReference type="OrthoDB" id="981414at2"/>
<dbReference type="EMBL" id="MBTA01000012">
    <property type="protein sequence ID" value="RKD17087.1"/>
    <property type="molecule type" value="Genomic_DNA"/>
</dbReference>
<reference evidence="1 2" key="1">
    <citation type="submission" date="2016-07" db="EMBL/GenBank/DDBJ databases">
        <title>Genome of Pelobium manganitolerans.</title>
        <authorList>
            <person name="Wu S."/>
            <person name="Wang G."/>
        </authorList>
    </citation>
    <scope>NUCLEOTIDE SEQUENCE [LARGE SCALE GENOMIC DNA]</scope>
    <source>
        <strain evidence="1 2">YS-25</strain>
    </source>
</reference>
<dbReference type="RefSeq" id="WP_120181282.1">
    <property type="nucleotide sequence ID" value="NZ_MBTA01000012.1"/>
</dbReference>
<evidence type="ECO:0000313" key="1">
    <source>
        <dbReference type="EMBL" id="RKD17087.1"/>
    </source>
</evidence>
<proteinExistence type="predicted"/>
<sequence length="105" mass="12470">MCNKVTLSKKGAAHISYCAQCKHIYIWHRNLMLTFSDAQFRSFKKYTESPDFNESFYRFPDGESRLILHTPNADICFAFTEDEWTDFYAAMEEAEYMCGVYRLIY</sequence>
<keyword evidence="2" id="KW-1185">Reference proteome</keyword>
<protein>
    <submittedName>
        <fullName evidence="1">Uncharacterized protein</fullName>
    </submittedName>
</protein>
<organism evidence="1 2">
    <name type="scientific">Pelobium manganitolerans</name>
    <dbReference type="NCBI Taxonomy" id="1842495"/>
    <lineage>
        <taxon>Bacteria</taxon>
        <taxon>Pseudomonadati</taxon>
        <taxon>Bacteroidota</taxon>
        <taxon>Sphingobacteriia</taxon>
        <taxon>Sphingobacteriales</taxon>
        <taxon>Sphingobacteriaceae</taxon>
        <taxon>Pelobium</taxon>
    </lineage>
</organism>
<dbReference type="AlphaFoldDB" id="A0A419S6U8"/>
<dbReference type="Proteomes" id="UP000283433">
    <property type="component" value="Unassembled WGS sequence"/>
</dbReference>
<dbReference type="Pfam" id="PF20391">
    <property type="entry name" value="DUF6686"/>
    <property type="match status" value="1"/>
</dbReference>
<gene>
    <name evidence="1" type="ORF">BCY91_02765</name>
</gene>
<comment type="caution">
    <text evidence="1">The sequence shown here is derived from an EMBL/GenBank/DDBJ whole genome shotgun (WGS) entry which is preliminary data.</text>
</comment>
<dbReference type="InterPro" id="IPR046508">
    <property type="entry name" value="DUF6686"/>
</dbReference>
<accession>A0A419S6U8</accession>
<evidence type="ECO:0000313" key="2">
    <source>
        <dbReference type="Proteomes" id="UP000283433"/>
    </source>
</evidence>